<sequence>MAVNLHYHDLDNVLSQPETEHNWAAKEDAIKTLGAACHSSIAHNQEFISFIKAHRKAFSDSLLTERTRLTGTACEMVEKLATSMGRDFGTHFADFFTGALLKLCARTNKVMVSRALKALNSIINAGCISTLPKACQAFATNNKTLRIACIGLIVSCIAQFSSQELEPFLASFEPVLKEGVSDAAPEVRDTSRKSFKIYAQKFPERSSRLSSTLPGNVLKYLLPDTRSAAPSRITSLGRPSSASGGRFGADAGELARHQSSRELNTGMTRAGPSRVGPVRARTMAIGEQGSTSTFKVPTLANQHAASSPQPYGYSNGQHASSQGSHNSITQQPQMPMRNNGPSSRGGSFADTSESGSHGAVRLVSQRSRSNNSMTTGAMIQRSPSINLATNGGAQRMAPAGTRPSSVMSRVSKTEPVLKTNRLSMHSSNSGHGASTERDHMSASDRAKAYSANLKSEMANRRASELSMRTSSGARRIAVDNTGHATYSSSVSSSASTPVSVSTSTSSDTSTASTSAATSTASTSPPSSLSTSPTTRYSPNHDPLFSSFRAPASPRGASSPPESCPSPDPRHSTPPASQQSDGRAVSAPLSPTVLAQVSLEAGAMDSESDHTSVAAESQSPHSHEYSSHQAMILEHAPTPLSPHSPLHQQTPISPPPAINQSSENGPPPRSPFTPTSPLQEKVEAVNQVHEIGDLCDGDTDVDLNMSIPDHESLFGNTDNYLQMEQEISGIQQAFESQSQNEACQEAGKSSFMDEDLHSIEQEQQAVRAYADEYEAALAAASCSSASLPSVPSSHEEV</sequence>
<keyword evidence="9" id="KW-1185">Reference proteome</keyword>
<dbReference type="InterPro" id="IPR016024">
    <property type="entry name" value="ARM-type_fold"/>
</dbReference>
<dbReference type="AlphaFoldDB" id="A0A9P6U8S3"/>
<feature type="compositionally biased region" description="Low complexity" evidence="6">
    <location>
        <begin position="545"/>
        <end position="560"/>
    </location>
</feature>
<feature type="compositionally biased region" description="Polar residues" evidence="6">
    <location>
        <begin position="232"/>
        <end position="243"/>
    </location>
</feature>
<evidence type="ECO:0000256" key="5">
    <source>
        <dbReference type="ARBA" id="ARBA00022776"/>
    </source>
</evidence>
<dbReference type="InterPro" id="IPR034085">
    <property type="entry name" value="TOG"/>
</dbReference>
<dbReference type="GO" id="GO:0005819">
    <property type="term" value="C:spindle"/>
    <property type="evidence" value="ECO:0007669"/>
    <property type="project" value="UniProtKB-SubCell"/>
</dbReference>
<keyword evidence="4" id="KW-0493">Microtubule</keyword>
<dbReference type="SUPFAM" id="SSF48371">
    <property type="entry name" value="ARM repeat"/>
    <property type="match status" value="1"/>
</dbReference>
<evidence type="ECO:0000256" key="3">
    <source>
        <dbReference type="ARBA" id="ARBA00022618"/>
    </source>
</evidence>
<reference evidence="8" key="1">
    <citation type="journal article" date="2020" name="Fungal Divers.">
        <title>Resolving the Mortierellaceae phylogeny through synthesis of multi-gene phylogenetics and phylogenomics.</title>
        <authorList>
            <person name="Vandepol N."/>
            <person name="Liber J."/>
            <person name="Desiro A."/>
            <person name="Na H."/>
            <person name="Kennedy M."/>
            <person name="Barry K."/>
            <person name="Grigoriev I.V."/>
            <person name="Miller A.N."/>
            <person name="O'Donnell K."/>
            <person name="Stajich J.E."/>
            <person name="Bonito G."/>
        </authorList>
    </citation>
    <scope>NUCLEOTIDE SEQUENCE</scope>
    <source>
        <strain evidence="8">KOD948</strain>
    </source>
</reference>
<feature type="compositionally biased region" description="Polar residues" evidence="6">
    <location>
        <begin position="364"/>
        <end position="392"/>
    </location>
</feature>
<evidence type="ECO:0000256" key="1">
    <source>
        <dbReference type="ARBA" id="ARBA00004186"/>
    </source>
</evidence>
<dbReference type="Proteomes" id="UP000726737">
    <property type="component" value="Unassembled WGS sequence"/>
</dbReference>
<evidence type="ECO:0000256" key="6">
    <source>
        <dbReference type="SAM" id="MobiDB-lite"/>
    </source>
</evidence>
<evidence type="ECO:0000259" key="7">
    <source>
        <dbReference type="SMART" id="SM01349"/>
    </source>
</evidence>
<name>A0A9P6U8S3_9FUNG</name>
<dbReference type="InterPro" id="IPR011989">
    <property type="entry name" value="ARM-like"/>
</dbReference>
<dbReference type="Gene3D" id="1.25.10.10">
    <property type="entry name" value="Leucine-rich Repeat Variant"/>
    <property type="match status" value="1"/>
</dbReference>
<organism evidence="8 9">
    <name type="scientific">Mortierella polycephala</name>
    <dbReference type="NCBI Taxonomy" id="41804"/>
    <lineage>
        <taxon>Eukaryota</taxon>
        <taxon>Fungi</taxon>
        <taxon>Fungi incertae sedis</taxon>
        <taxon>Mucoromycota</taxon>
        <taxon>Mortierellomycotina</taxon>
        <taxon>Mortierellomycetes</taxon>
        <taxon>Mortierellales</taxon>
        <taxon>Mortierellaceae</taxon>
        <taxon>Mortierella</taxon>
    </lineage>
</organism>
<feature type="compositionally biased region" description="Polar residues" evidence="6">
    <location>
        <begin position="300"/>
        <end position="333"/>
    </location>
</feature>
<accession>A0A9P6U8S3</accession>
<dbReference type="EMBL" id="JAAAJA010000058">
    <property type="protein sequence ID" value="KAG0264096.1"/>
    <property type="molecule type" value="Genomic_DNA"/>
</dbReference>
<dbReference type="GO" id="GO:0051301">
    <property type="term" value="P:cell division"/>
    <property type="evidence" value="ECO:0007669"/>
    <property type="project" value="UniProtKB-KW"/>
</dbReference>
<gene>
    <name evidence="8" type="ORF">BG011_007491</name>
</gene>
<feature type="compositionally biased region" description="Polar residues" evidence="6">
    <location>
        <begin position="339"/>
        <end position="355"/>
    </location>
</feature>
<evidence type="ECO:0000256" key="2">
    <source>
        <dbReference type="ARBA" id="ARBA00009549"/>
    </source>
</evidence>
<proteinExistence type="inferred from homology"/>
<feature type="domain" description="TOG" evidence="7">
    <location>
        <begin position="6"/>
        <end position="234"/>
    </location>
</feature>
<evidence type="ECO:0000256" key="4">
    <source>
        <dbReference type="ARBA" id="ARBA00022701"/>
    </source>
</evidence>
<dbReference type="Pfam" id="PF12348">
    <property type="entry name" value="CLASP_N"/>
    <property type="match status" value="1"/>
</dbReference>
<comment type="similarity">
    <text evidence="2">Belongs to the CLASP family.</text>
</comment>
<keyword evidence="5" id="KW-0498">Mitosis</keyword>
<feature type="region of interest" description="Disordered" evidence="6">
    <location>
        <begin position="300"/>
        <end position="678"/>
    </location>
</feature>
<dbReference type="InterPro" id="IPR024395">
    <property type="entry name" value="CLASP_N_dom"/>
</dbReference>
<evidence type="ECO:0000313" key="9">
    <source>
        <dbReference type="Proteomes" id="UP000726737"/>
    </source>
</evidence>
<comment type="caution">
    <text evidence="8">The sequence shown here is derived from an EMBL/GenBank/DDBJ whole genome shotgun (WGS) entry which is preliminary data.</text>
</comment>
<feature type="compositionally biased region" description="Basic and acidic residues" evidence="6">
    <location>
        <begin position="434"/>
        <end position="447"/>
    </location>
</feature>
<dbReference type="GO" id="GO:0005874">
    <property type="term" value="C:microtubule"/>
    <property type="evidence" value="ECO:0007669"/>
    <property type="project" value="UniProtKB-KW"/>
</dbReference>
<evidence type="ECO:0000313" key="8">
    <source>
        <dbReference type="EMBL" id="KAG0264096.1"/>
    </source>
</evidence>
<keyword evidence="3" id="KW-0132">Cell division</keyword>
<protein>
    <recommendedName>
        <fullName evidence="7">TOG domain-containing protein</fullName>
    </recommendedName>
</protein>
<feature type="region of interest" description="Disordered" evidence="6">
    <location>
        <begin position="230"/>
        <end position="251"/>
    </location>
</feature>
<dbReference type="SMART" id="SM01349">
    <property type="entry name" value="TOG"/>
    <property type="match status" value="1"/>
</dbReference>
<feature type="compositionally biased region" description="Polar residues" evidence="6">
    <location>
        <begin position="420"/>
        <end position="432"/>
    </location>
</feature>
<feature type="compositionally biased region" description="Low complexity" evidence="6">
    <location>
        <begin position="484"/>
        <end position="534"/>
    </location>
</feature>
<keyword evidence="5" id="KW-0131">Cell cycle</keyword>
<dbReference type="OrthoDB" id="46159at2759"/>
<comment type="subcellular location">
    <subcellularLocation>
        <location evidence="1">Cytoplasm</location>
        <location evidence="1">Cytoskeleton</location>
        <location evidence="1">Spindle</location>
    </subcellularLocation>
</comment>